<dbReference type="KEGG" id="pvo:PVOR_00495"/>
<name>A0A2R9T1Z7_9BACL</name>
<protein>
    <submittedName>
        <fullName evidence="1">Uncharacterized protein</fullName>
    </submittedName>
</protein>
<dbReference type="AlphaFoldDB" id="A0A2R9T1Z7"/>
<organism evidence="1 2">
    <name type="scientific">Paenibacillus vortex V453</name>
    <dbReference type="NCBI Taxonomy" id="715225"/>
    <lineage>
        <taxon>Bacteria</taxon>
        <taxon>Bacillati</taxon>
        <taxon>Bacillota</taxon>
        <taxon>Bacilli</taxon>
        <taxon>Bacillales</taxon>
        <taxon>Paenibacillaceae</taxon>
        <taxon>Paenibacillus</taxon>
    </lineage>
</organism>
<dbReference type="EMBL" id="ADHJ01000001">
    <property type="protein sequence ID" value="EFU43663.1"/>
    <property type="molecule type" value="Genomic_DNA"/>
</dbReference>
<keyword evidence="2" id="KW-1185">Reference proteome</keyword>
<proteinExistence type="predicted"/>
<dbReference type="Proteomes" id="UP000003094">
    <property type="component" value="Unassembled WGS sequence"/>
</dbReference>
<evidence type="ECO:0000313" key="1">
    <source>
        <dbReference type="EMBL" id="EFU43663.1"/>
    </source>
</evidence>
<reference evidence="1 2" key="1">
    <citation type="journal article" date="2010" name="BMC Genomics">
        <title>Genome sequence of the pattern forming Paenibacillus vortex bacterium reveals potential for thriving in complex environments.</title>
        <authorList>
            <person name="Sirota-Madi A."/>
            <person name="Olender T."/>
            <person name="Helman Y."/>
            <person name="Ingham C."/>
            <person name="Brainis I."/>
            <person name="Roth D."/>
            <person name="Hagi E."/>
            <person name="Brodsky L."/>
            <person name="Leshkowitz D."/>
            <person name="Galatenko V."/>
            <person name="Nikolaev V."/>
            <person name="Mugasimangalam R.C."/>
            <person name="Bransburg-Zabary S."/>
            <person name="Gutnick D.L."/>
            <person name="Lancet D."/>
            <person name="Ben-Jacob E."/>
        </authorList>
    </citation>
    <scope>NUCLEOTIDE SEQUENCE [LARGE SCALE GENOMIC DNA]</scope>
    <source>
        <strain evidence="1 2">V453</strain>
    </source>
</reference>
<gene>
    <name evidence="1" type="ORF">PVOR_00495</name>
</gene>
<evidence type="ECO:0000313" key="2">
    <source>
        <dbReference type="Proteomes" id="UP000003094"/>
    </source>
</evidence>
<accession>A0A2R9T1Z7</accession>
<comment type="caution">
    <text evidence="1">The sequence shown here is derived from an EMBL/GenBank/DDBJ whole genome shotgun (WGS) entry which is preliminary data.</text>
</comment>
<sequence>MNTSFREEYVGFVFTVYFSNLRSDLASVKLMHDAVMTTSGGKRVKFYMFYFSEMTMASWGQKPKIP</sequence>